<dbReference type="Proteomes" id="UP000253490">
    <property type="component" value="Unassembled WGS sequence"/>
</dbReference>
<dbReference type="PANTHER" id="PTHR30204:SF15">
    <property type="entry name" value="BLL5018 PROTEIN"/>
    <property type="match status" value="1"/>
</dbReference>
<dbReference type="SMART" id="SM00422">
    <property type="entry name" value="HTH_MERR"/>
    <property type="match status" value="1"/>
</dbReference>
<dbReference type="InterPro" id="IPR009061">
    <property type="entry name" value="DNA-bd_dom_put_sf"/>
</dbReference>
<evidence type="ECO:0000313" key="5">
    <source>
        <dbReference type="Proteomes" id="UP000253490"/>
    </source>
</evidence>
<dbReference type="Gene3D" id="1.10.1660.10">
    <property type="match status" value="1"/>
</dbReference>
<evidence type="ECO:0000313" key="4">
    <source>
        <dbReference type="EMBL" id="RBP61840.1"/>
    </source>
</evidence>
<comment type="caution">
    <text evidence="4">The sequence shown here is derived from an EMBL/GenBank/DDBJ whole genome shotgun (WGS) entry which is preliminary data.</text>
</comment>
<gene>
    <name evidence="4" type="ORF">DES36_11358</name>
</gene>
<evidence type="ECO:0000259" key="3">
    <source>
        <dbReference type="PROSITE" id="PS50937"/>
    </source>
</evidence>
<accession>A0A366I2L1</accession>
<keyword evidence="2" id="KW-0175">Coiled coil</keyword>
<dbReference type="AlphaFoldDB" id="A0A366I2L1"/>
<protein>
    <submittedName>
        <fullName evidence="4">MerR-like DNA binding protein</fullName>
    </submittedName>
</protein>
<dbReference type="GO" id="GO:0003677">
    <property type="term" value="F:DNA binding"/>
    <property type="evidence" value="ECO:0007669"/>
    <property type="project" value="UniProtKB-KW"/>
</dbReference>
<keyword evidence="1" id="KW-0238">DNA-binding</keyword>
<reference evidence="4 5" key="1">
    <citation type="submission" date="2018-06" db="EMBL/GenBank/DDBJ databases">
        <title>Genomic Encyclopedia of Type Strains, Phase IV (KMG-IV): sequencing the most valuable type-strain genomes for metagenomic binning, comparative biology and taxonomic classification.</title>
        <authorList>
            <person name="Goeker M."/>
        </authorList>
    </citation>
    <scope>NUCLEOTIDE SEQUENCE [LARGE SCALE GENOMIC DNA]</scope>
    <source>
        <strain evidence="4 5">DSM 22112</strain>
    </source>
</reference>
<evidence type="ECO:0000256" key="2">
    <source>
        <dbReference type="SAM" id="Coils"/>
    </source>
</evidence>
<dbReference type="InterPro" id="IPR000551">
    <property type="entry name" value="MerR-type_HTH_dom"/>
</dbReference>
<dbReference type="GO" id="GO:0003700">
    <property type="term" value="F:DNA-binding transcription factor activity"/>
    <property type="evidence" value="ECO:0007669"/>
    <property type="project" value="InterPro"/>
</dbReference>
<dbReference type="SUPFAM" id="SSF46955">
    <property type="entry name" value="Putative DNA-binding domain"/>
    <property type="match status" value="1"/>
</dbReference>
<name>A0A366I2L1_9FIRM</name>
<evidence type="ECO:0000256" key="1">
    <source>
        <dbReference type="ARBA" id="ARBA00023125"/>
    </source>
</evidence>
<proteinExistence type="predicted"/>
<dbReference type="InterPro" id="IPR047057">
    <property type="entry name" value="MerR_fam"/>
</dbReference>
<dbReference type="Pfam" id="PF13411">
    <property type="entry name" value="MerR_1"/>
    <property type="match status" value="1"/>
</dbReference>
<keyword evidence="5" id="KW-1185">Reference proteome</keyword>
<feature type="domain" description="HTH merR-type" evidence="3">
    <location>
        <begin position="5"/>
        <end position="73"/>
    </location>
</feature>
<dbReference type="PROSITE" id="PS50937">
    <property type="entry name" value="HTH_MERR_2"/>
    <property type="match status" value="1"/>
</dbReference>
<organism evidence="4 5">
    <name type="scientific">Alkalibaculum bacchi</name>
    <dbReference type="NCBI Taxonomy" id="645887"/>
    <lineage>
        <taxon>Bacteria</taxon>
        <taxon>Bacillati</taxon>
        <taxon>Bacillota</taxon>
        <taxon>Clostridia</taxon>
        <taxon>Eubacteriales</taxon>
        <taxon>Eubacteriaceae</taxon>
        <taxon>Alkalibaculum</taxon>
    </lineage>
</organism>
<dbReference type="EMBL" id="QNRX01000013">
    <property type="protein sequence ID" value="RBP61840.1"/>
    <property type="molecule type" value="Genomic_DNA"/>
</dbReference>
<feature type="coiled-coil region" evidence="2">
    <location>
        <begin position="156"/>
        <end position="183"/>
    </location>
</feature>
<sequence length="192" mass="22580">MSIQKHTISEAATILDYEPHVLRFYEGEFDIHVPRDKSNRREYTIKEIETFQYIKDLKNKGYNNSQIKQILKSPTVEDEISGETAPVPFNENSSNSSNEANNLAIREVAMHLDSLNDVMYTNFSKINETICKLNNTIDEFKKDLELEDKDVLISENAKLKMKLKEKTYELVDIKEKYSQLEQKKFVFKRLFR</sequence>
<dbReference type="PANTHER" id="PTHR30204">
    <property type="entry name" value="REDOX-CYCLING DRUG-SENSING TRANSCRIPTIONAL ACTIVATOR SOXR"/>
    <property type="match status" value="1"/>
</dbReference>
<dbReference type="RefSeq" id="WP_170128268.1">
    <property type="nucleotide sequence ID" value="NZ_QNRX01000013.1"/>
</dbReference>